<accession>A0A0A2VZ29</accession>
<dbReference type="EMBL" id="ANFO01000195">
    <property type="protein sequence ID" value="KGQ11612.1"/>
    <property type="molecule type" value="Genomic_DNA"/>
</dbReference>
<sequence>MSLDENADSGSFHDNSSALSDVALGLSRNFVRLDATQFFARTWEPTFIAWTTLLSITQIMPSVPLTVDSLAPAVRALDGVISGKDDPYLPPRFGHVHLFHFLGSLKSRIERDKKCGFIEAKNHVTNAALAYEFYRNAQDNPTTTSRLRRLRLIGNRWKDAVGSSPFLLLAFSKTAESFAKYPSKADNKTFRSLVLKASNDMPEELKNVCHELSIIAEHEAANNSSPDDILKSILASSQRSSFMLLFHKHC</sequence>
<reference evidence="1 2" key="1">
    <citation type="submission" date="2012-10" db="EMBL/GenBank/DDBJ databases">
        <title>Genome sequencing and analysis of entomopathogenic fungi Beauveria bassiana D1-5.</title>
        <authorList>
            <person name="Li Q."/>
            <person name="Wang L."/>
            <person name="Zhang Z."/>
            <person name="Wang Q."/>
            <person name="Ren J."/>
            <person name="Wang M."/>
            <person name="Xu W."/>
            <person name="Wang J."/>
            <person name="Lu Y."/>
            <person name="Du Q."/>
            <person name="Sun Z."/>
        </authorList>
    </citation>
    <scope>NUCLEOTIDE SEQUENCE [LARGE SCALE GENOMIC DNA]</scope>
    <source>
        <strain evidence="1 2">D1-5</strain>
    </source>
</reference>
<proteinExistence type="predicted"/>
<name>A0A0A2VZ29_BEABA</name>
<dbReference type="OrthoDB" id="5132307at2759"/>
<gene>
    <name evidence="1" type="ORF">BBAD15_g2648</name>
</gene>
<comment type="caution">
    <text evidence="1">The sequence shown here is derived from an EMBL/GenBank/DDBJ whole genome shotgun (WGS) entry which is preliminary data.</text>
</comment>
<evidence type="ECO:0000313" key="2">
    <source>
        <dbReference type="Proteomes" id="UP000030106"/>
    </source>
</evidence>
<dbReference type="HOGENOM" id="CLU_086403_0_0_1"/>
<dbReference type="Proteomes" id="UP000030106">
    <property type="component" value="Unassembled WGS sequence"/>
</dbReference>
<dbReference type="AlphaFoldDB" id="A0A0A2VZ29"/>
<protein>
    <submittedName>
        <fullName evidence="1">Uncharacterized protein</fullName>
    </submittedName>
</protein>
<organism evidence="1 2">
    <name type="scientific">Beauveria bassiana D1-5</name>
    <dbReference type="NCBI Taxonomy" id="1245745"/>
    <lineage>
        <taxon>Eukaryota</taxon>
        <taxon>Fungi</taxon>
        <taxon>Dikarya</taxon>
        <taxon>Ascomycota</taxon>
        <taxon>Pezizomycotina</taxon>
        <taxon>Sordariomycetes</taxon>
        <taxon>Hypocreomycetidae</taxon>
        <taxon>Hypocreales</taxon>
        <taxon>Cordycipitaceae</taxon>
        <taxon>Beauveria</taxon>
    </lineage>
</organism>
<dbReference type="eggNOG" id="ENOG502RMW7">
    <property type="taxonomic scope" value="Eukaryota"/>
</dbReference>
<evidence type="ECO:0000313" key="1">
    <source>
        <dbReference type="EMBL" id="KGQ11612.1"/>
    </source>
</evidence>
<dbReference type="STRING" id="1245745.A0A0A2VZ29"/>